<accession>A0ABU3P410</accession>
<organism evidence="2 3">
    <name type="scientific">Anaeroselena agilis</name>
    <dbReference type="NCBI Taxonomy" id="3063788"/>
    <lineage>
        <taxon>Bacteria</taxon>
        <taxon>Bacillati</taxon>
        <taxon>Bacillota</taxon>
        <taxon>Negativicutes</taxon>
        <taxon>Acetonemataceae</taxon>
        <taxon>Anaeroselena</taxon>
    </lineage>
</organism>
<evidence type="ECO:0000313" key="3">
    <source>
        <dbReference type="Proteomes" id="UP001254848"/>
    </source>
</evidence>
<dbReference type="EMBL" id="JAUOZS010000001">
    <property type="protein sequence ID" value="MDT8903763.1"/>
    <property type="molecule type" value="Genomic_DNA"/>
</dbReference>
<dbReference type="RefSeq" id="WP_413782209.1">
    <property type="nucleotide sequence ID" value="NZ_JAUOZS010000001.1"/>
</dbReference>
<dbReference type="InterPro" id="IPR014225">
    <property type="entry name" value="Spore_II_D_firmicutes"/>
</dbReference>
<dbReference type="Proteomes" id="UP001254848">
    <property type="component" value="Unassembled WGS sequence"/>
</dbReference>
<dbReference type="InterPro" id="IPR013486">
    <property type="entry name" value="SpoIID/LytB"/>
</dbReference>
<gene>
    <name evidence="2" type="primary">spoIID</name>
    <name evidence="2" type="ORF">Q4T40_21245</name>
</gene>
<dbReference type="Pfam" id="PF08486">
    <property type="entry name" value="SpoIID"/>
    <property type="match status" value="1"/>
</dbReference>
<name>A0ABU3P410_9FIRM</name>
<protein>
    <submittedName>
        <fullName evidence="2">Stage II sporulation protein D</fullName>
    </submittedName>
</protein>
<dbReference type="PANTHER" id="PTHR30032:SF4">
    <property type="entry name" value="AMIDASE ENHANCER"/>
    <property type="match status" value="1"/>
</dbReference>
<sequence>MKKVLALTVVLVIVVVIVIPAVVLYGLGGPAGTRSTGIRKGEDIPIRVYLHDQDRIVEMSLEEYVKGMVAAEMPAEFELEALKAQAVAGRTYAVKQMALFGGGGLANRPGADVSTNPAESQAWMSTLQLRDRWGPFAFDRYWAKIGRAVEETRGLIATYNSEPINAVFHSTSGERTASAQEVWGFDYPYLRSVVCTWDKKSPRYSDSREYSLVELEQRLGSDAGVVAAAQGGGGSVAQIIDRTESGRVSKARVGSKTFSGLDLRKKLELRSANFTMESKDGKVVFKTTGYGHGVGMCQYGANGMAKEGRSFRDILTYYYTGVKIASIHES</sequence>
<dbReference type="NCBIfam" id="TIGR02870">
    <property type="entry name" value="spore_II_D"/>
    <property type="match status" value="1"/>
</dbReference>
<dbReference type="NCBIfam" id="TIGR02669">
    <property type="entry name" value="SpoIID_LytB"/>
    <property type="match status" value="1"/>
</dbReference>
<proteinExistence type="predicted"/>
<dbReference type="PANTHER" id="PTHR30032">
    <property type="entry name" value="N-ACETYLMURAMOYL-L-ALANINE AMIDASE-RELATED"/>
    <property type="match status" value="1"/>
</dbReference>
<evidence type="ECO:0000313" key="2">
    <source>
        <dbReference type="EMBL" id="MDT8903763.1"/>
    </source>
</evidence>
<evidence type="ECO:0000259" key="1">
    <source>
        <dbReference type="Pfam" id="PF08486"/>
    </source>
</evidence>
<dbReference type="InterPro" id="IPR051922">
    <property type="entry name" value="Bact_Sporulation_Assoc"/>
</dbReference>
<dbReference type="InterPro" id="IPR013693">
    <property type="entry name" value="SpoIID/LytB_N"/>
</dbReference>
<reference evidence="2 3" key="1">
    <citation type="submission" date="2023-07" db="EMBL/GenBank/DDBJ databases">
        <title>The novel representative of Negativicutes class, Anaeroselena agilis gen. nov. sp. nov.</title>
        <authorList>
            <person name="Prokofeva M.I."/>
            <person name="Elcheninov A.G."/>
            <person name="Klyukina A."/>
            <person name="Kublanov I.V."/>
            <person name="Frolov E.N."/>
            <person name="Podosokorskaya O.A."/>
        </authorList>
    </citation>
    <scope>NUCLEOTIDE SEQUENCE [LARGE SCALE GENOMIC DNA]</scope>
    <source>
        <strain evidence="2 3">4137-cl</strain>
    </source>
</reference>
<feature type="domain" description="Sporulation stage II protein D amidase enhancer LytB N-terminal" evidence="1">
    <location>
        <begin position="53"/>
        <end position="159"/>
    </location>
</feature>
<keyword evidence="3" id="KW-1185">Reference proteome</keyword>
<comment type="caution">
    <text evidence="2">The sequence shown here is derived from an EMBL/GenBank/DDBJ whole genome shotgun (WGS) entry which is preliminary data.</text>
</comment>